<dbReference type="EMBL" id="CAXIEN010000004">
    <property type="protein sequence ID" value="CAL1262144.1"/>
    <property type="molecule type" value="Genomic_DNA"/>
</dbReference>
<accession>A0AAV1YW59</accession>
<comment type="caution">
    <text evidence="2">The sequence shown here is derived from an EMBL/GenBank/DDBJ whole genome shotgun (WGS) entry which is preliminary data.</text>
</comment>
<dbReference type="AlphaFoldDB" id="A0AAV1YW59"/>
<sequence>MEKNSYNNHQKKEVKKVKLKWIEIKTKEDNYECSKKGYSENYPQYIYCPWISINLYIMDRTFANRSNEGVAKGQKDFTNVPRTPAVSLPQGITEAEKHKIRSSTFFPNEAKTDMSTDSFHTYLTIFGILLMATIVRSQDLGLEENVKDILARRKNLDYVRQLVEDMDNQLNRLQKRTCYVNAGMSDSCDYKTLVKDLNNELTWSAGETPGKRKRNNGGEAMKESHSDIGRFLRSMRVLAANHKRR</sequence>
<dbReference type="Proteomes" id="UP001497382">
    <property type="component" value="Unassembled WGS sequence"/>
</dbReference>
<evidence type="ECO:0000313" key="3">
    <source>
        <dbReference type="Proteomes" id="UP001497382"/>
    </source>
</evidence>
<keyword evidence="3" id="KW-1185">Reference proteome</keyword>
<proteinExistence type="predicted"/>
<reference evidence="2 3" key="1">
    <citation type="submission" date="2024-04" db="EMBL/GenBank/DDBJ databases">
        <authorList>
            <person name="Rising A."/>
            <person name="Reimegard J."/>
            <person name="Sonavane S."/>
            <person name="Akerstrom W."/>
            <person name="Nylinder S."/>
            <person name="Hedman E."/>
            <person name="Kallberg Y."/>
        </authorList>
    </citation>
    <scope>NUCLEOTIDE SEQUENCE [LARGE SCALE GENOMIC DNA]</scope>
</reference>
<protein>
    <submittedName>
        <fullName evidence="2">Uncharacterized protein</fullName>
    </submittedName>
</protein>
<feature type="region of interest" description="Disordered" evidence="1">
    <location>
        <begin position="204"/>
        <end position="226"/>
    </location>
</feature>
<name>A0AAV1YW59_9ARAC</name>
<evidence type="ECO:0000256" key="1">
    <source>
        <dbReference type="SAM" id="MobiDB-lite"/>
    </source>
</evidence>
<organism evidence="2 3">
    <name type="scientific">Larinioides sclopetarius</name>
    <dbReference type="NCBI Taxonomy" id="280406"/>
    <lineage>
        <taxon>Eukaryota</taxon>
        <taxon>Metazoa</taxon>
        <taxon>Ecdysozoa</taxon>
        <taxon>Arthropoda</taxon>
        <taxon>Chelicerata</taxon>
        <taxon>Arachnida</taxon>
        <taxon>Araneae</taxon>
        <taxon>Araneomorphae</taxon>
        <taxon>Entelegynae</taxon>
        <taxon>Araneoidea</taxon>
        <taxon>Araneidae</taxon>
        <taxon>Larinioides</taxon>
    </lineage>
</organism>
<gene>
    <name evidence="2" type="ORF">LARSCL_LOCUS814</name>
</gene>
<evidence type="ECO:0000313" key="2">
    <source>
        <dbReference type="EMBL" id="CAL1262144.1"/>
    </source>
</evidence>